<dbReference type="Proteomes" id="UP000803844">
    <property type="component" value="Unassembled WGS sequence"/>
</dbReference>
<evidence type="ECO:0000259" key="2">
    <source>
        <dbReference type="PROSITE" id="PS50048"/>
    </source>
</evidence>
<dbReference type="SUPFAM" id="SSF57701">
    <property type="entry name" value="Zn2/Cys6 DNA-binding domain"/>
    <property type="match status" value="1"/>
</dbReference>
<dbReference type="SMART" id="SM00066">
    <property type="entry name" value="GAL4"/>
    <property type="match status" value="1"/>
</dbReference>
<keyword evidence="4" id="KW-1185">Reference proteome</keyword>
<dbReference type="InterPro" id="IPR001138">
    <property type="entry name" value="Zn2Cys6_DnaBD"/>
</dbReference>
<dbReference type="GO" id="GO:0001228">
    <property type="term" value="F:DNA-binding transcription activator activity, RNA polymerase II-specific"/>
    <property type="evidence" value="ECO:0007669"/>
    <property type="project" value="TreeGrafter"/>
</dbReference>
<evidence type="ECO:0000313" key="4">
    <source>
        <dbReference type="Proteomes" id="UP000803844"/>
    </source>
</evidence>
<protein>
    <recommendedName>
        <fullName evidence="2">Zn(2)-C6 fungal-type domain-containing protein</fullName>
    </recommendedName>
</protein>
<accession>A0A9P4Y036</accession>
<dbReference type="PROSITE" id="PS50048">
    <property type="entry name" value="ZN2_CY6_FUNGAL_2"/>
    <property type="match status" value="1"/>
</dbReference>
<dbReference type="PROSITE" id="PS00463">
    <property type="entry name" value="ZN2_CY6_FUNGAL_1"/>
    <property type="match status" value="1"/>
</dbReference>
<dbReference type="GO" id="GO:0008270">
    <property type="term" value="F:zinc ion binding"/>
    <property type="evidence" value="ECO:0007669"/>
    <property type="project" value="InterPro"/>
</dbReference>
<dbReference type="EMBL" id="MU032349">
    <property type="protein sequence ID" value="KAF3763680.1"/>
    <property type="molecule type" value="Genomic_DNA"/>
</dbReference>
<feature type="domain" description="Zn(2)-C6 fungal-type" evidence="2">
    <location>
        <begin position="63"/>
        <end position="90"/>
    </location>
</feature>
<sequence length="461" mass="52214">MYGNWQHLGDKSEEAAPCISNFTSTFVLCSTSQSNQPYQVLCEVPRTLDLSRQRRAHQKSRTGCQNCKRRRVKCDEADPCENCSRRGDYCLRLRRDRRRTLSSTPVTLPTQTNLTSPTSTTADVNLFDLRLYHHFLTSTCQTLLFDSDVWRCVSQLCFEFDFLMSAILSVSARHLAFLRPDDSTYPGAATGHLCRALSKFRLALFKDLVSVHPDAFIATSVLLQFEVWAETDSFVLQDGSTWPSFHPSKDHIFSFCSSLKEMFLSSFPHAAVKKSALMPHIQHNSVNTLATQVVLNERKLAEYRRLFSYHRPISSKLLDITSPSLDFAAIGTVDPQPDPILGRHEVPDAACHGYSHIVGQVSLILSLLPRDYSEGFDPADPKSMQILARHILSFPILCRGTFASMITQGDPHALILLYHFYRAVGRLLHSTNYWWAHKRVAILEPALKHWLLENCVAATTH</sequence>
<dbReference type="CDD" id="cd00067">
    <property type="entry name" value="GAL4"/>
    <property type="match status" value="1"/>
</dbReference>
<gene>
    <name evidence="3" type="ORF">M406DRAFT_74256</name>
</gene>
<dbReference type="RefSeq" id="XP_040774641.1">
    <property type="nucleotide sequence ID" value="XM_040925725.1"/>
</dbReference>
<dbReference type="Gene3D" id="4.10.240.10">
    <property type="entry name" value="Zn(2)-C6 fungal-type DNA-binding domain"/>
    <property type="match status" value="1"/>
</dbReference>
<proteinExistence type="predicted"/>
<dbReference type="Pfam" id="PF00172">
    <property type="entry name" value="Zn_clus"/>
    <property type="match status" value="1"/>
</dbReference>
<dbReference type="PANTHER" id="PTHR47784">
    <property type="entry name" value="STEROL UPTAKE CONTROL PROTEIN 2"/>
    <property type="match status" value="1"/>
</dbReference>
<name>A0A9P4Y036_CRYP1</name>
<evidence type="ECO:0000256" key="1">
    <source>
        <dbReference type="ARBA" id="ARBA00023242"/>
    </source>
</evidence>
<keyword evidence="1" id="KW-0539">Nucleus</keyword>
<dbReference type="GeneID" id="63842854"/>
<reference evidence="3" key="1">
    <citation type="journal article" date="2020" name="Phytopathology">
        <title>Genome sequence of the chestnut blight fungus Cryphonectria parasitica EP155: A fundamental resource for an archetypical invasive plant pathogen.</title>
        <authorList>
            <person name="Crouch J.A."/>
            <person name="Dawe A."/>
            <person name="Aerts A."/>
            <person name="Barry K."/>
            <person name="Churchill A.C.L."/>
            <person name="Grimwood J."/>
            <person name="Hillman B."/>
            <person name="Milgroom M.G."/>
            <person name="Pangilinan J."/>
            <person name="Smith M."/>
            <person name="Salamov A."/>
            <person name="Schmutz J."/>
            <person name="Yadav J."/>
            <person name="Grigoriev I.V."/>
            <person name="Nuss D."/>
        </authorList>
    </citation>
    <scope>NUCLEOTIDE SEQUENCE</scope>
    <source>
        <strain evidence="3">EP155</strain>
    </source>
</reference>
<dbReference type="PANTHER" id="PTHR47784:SF5">
    <property type="entry name" value="STEROL UPTAKE CONTROL PROTEIN 2"/>
    <property type="match status" value="1"/>
</dbReference>
<dbReference type="OrthoDB" id="416217at2759"/>
<dbReference type="AlphaFoldDB" id="A0A9P4Y036"/>
<dbReference type="InterPro" id="IPR053157">
    <property type="entry name" value="Sterol_Uptake_Regulator"/>
</dbReference>
<dbReference type="InterPro" id="IPR036864">
    <property type="entry name" value="Zn2-C6_fun-type_DNA-bd_sf"/>
</dbReference>
<comment type="caution">
    <text evidence="3">The sequence shown here is derived from an EMBL/GenBank/DDBJ whole genome shotgun (WGS) entry which is preliminary data.</text>
</comment>
<evidence type="ECO:0000313" key="3">
    <source>
        <dbReference type="EMBL" id="KAF3763680.1"/>
    </source>
</evidence>
<organism evidence="3 4">
    <name type="scientific">Cryphonectria parasitica (strain ATCC 38755 / EP155)</name>
    <dbReference type="NCBI Taxonomy" id="660469"/>
    <lineage>
        <taxon>Eukaryota</taxon>
        <taxon>Fungi</taxon>
        <taxon>Dikarya</taxon>
        <taxon>Ascomycota</taxon>
        <taxon>Pezizomycotina</taxon>
        <taxon>Sordariomycetes</taxon>
        <taxon>Sordariomycetidae</taxon>
        <taxon>Diaporthales</taxon>
        <taxon>Cryphonectriaceae</taxon>
        <taxon>Cryphonectria-Endothia species complex</taxon>
        <taxon>Cryphonectria</taxon>
    </lineage>
</organism>